<proteinExistence type="predicted"/>
<dbReference type="EMBL" id="CYKH01000116">
    <property type="protein sequence ID" value="CUE72082.1"/>
    <property type="molecule type" value="Genomic_DNA"/>
</dbReference>
<evidence type="ECO:0000313" key="2">
    <source>
        <dbReference type="Proteomes" id="UP000051952"/>
    </source>
</evidence>
<evidence type="ECO:0000313" key="1">
    <source>
        <dbReference type="EMBL" id="CUE72082.1"/>
    </source>
</evidence>
<sequence length="166" mass="18902">MLSEALVVVPFHAASESIKRLQTANPGPQYDPTADKEKFSPTHFSKNIFAPYSDRTKFYVDYDPSREEDCLPEALRGPKQSNVKEYQEYLRTRGAEGFRGVVQQIERKPSDVKRIGVTWCLPKSVQPSAFPDTDSDELYDLLPNGRDLPVEVEFITVFLGMAHKYL</sequence>
<organism evidence="1 2">
    <name type="scientific">Bodo saltans</name>
    <name type="common">Flagellated protozoan</name>
    <dbReference type="NCBI Taxonomy" id="75058"/>
    <lineage>
        <taxon>Eukaryota</taxon>
        <taxon>Discoba</taxon>
        <taxon>Euglenozoa</taxon>
        <taxon>Kinetoplastea</taxon>
        <taxon>Metakinetoplastina</taxon>
        <taxon>Eubodonida</taxon>
        <taxon>Bodonidae</taxon>
        <taxon>Bodo</taxon>
    </lineage>
</organism>
<dbReference type="VEuPathDB" id="TriTrypDB:BSAL_53900"/>
<dbReference type="AlphaFoldDB" id="A0A0S4ILU8"/>
<gene>
    <name evidence="1" type="ORF">BSAL_53900</name>
</gene>
<accession>A0A0S4ILU8</accession>
<protein>
    <submittedName>
        <fullName evidence="1">GPI-anchored surface protein, putative</fullName>
    </submittedName>
</protein>
<dbReference type="OrthoDB" id="241049at2759"/>
<reference evidence="2" key="1">
    <citation type="submission" date="2015-09" db="EMBL/GenBank/DDBJ databases">
        <authorList>
            <consortium name="Pathogen Informatics"/>
        </authorList>
    </citation>
    <scope>NUCLEOTIDE SEQUENCE [LARGE SCALE GENOMIC DNA]</scope>
    <source>
        <strain evidence="2">Lake Konstanz</strain>
    </source>
</reference>
<dbReference type="OMA" id="PFHAASE"/>
<keyword evidence="2" id="KW-1185">Reference proteome</keyword>
<name>A0A0S4ILU8_BODSA</name>
<dbReference type="Proteomes" id="UP000051952">
    <property type="component" value="Unassembled WGS sequence"/>
</dbReference>